<keyword evidence="1" id="KW-0812">Transmembrane</keyword>
<evidence type="ECO:0000313" key="2">
    <source>
        <dbReference type="EMBL" id="RXJ66473.1"/>
    </source>
</evidence>
<comment type="caution">
    <text evidence="2">The sequence shown here is derived from an EMBL/GenBank/DDBJ whole genome shotgun (WGS) entry which is preliminary data.</text>
</comment>
<feature type="transmembrane region" description="Helical" evidence="1">
    <location>
        <begin position="12"/>
        <end position="28"/>
    </location>
</feature>
<dbReference type="EMBL" id="PDKJ01000014">
    <property type="protein sequence ID" value="RXJ66473.1"/>
    <property type="molecule type" value="Genomic_DNA"/>
</dbReference>
<gene>
    <name evidence="2" type="ORF">CRV08_12705</name>
</gene>
<accession>A0A4Q0Y927</accession>
<evidence type="ECO:0000256" key="1">
    <source>
        <dbReference type="SAM" id="Phobius"/>
    </source>
</evidence>
<proteinExistence type="predicted"/>
<reference evidence="2 3" key="1">
    <citation type="submission" date="2017-10" db="EMBL/GenBank/DDBJ databases">
        <title>Genomics of the genus Arcobacter.</title>
        <authorList>
            <person name="Perez-Cataluna A."/>
            <person name="Figueras M.J."/>
        </authorList>
    </citation>
    <scope>NUCLEOTIDE SEQUENCE [LARGE SCALE GENOMIC DNA]</scope>
    <source>
        <strain evidence="2 3">CECT 8993</strain>
    </source>
</reference>
<keyword evidence="1" id="KW-1133">Transmembrane helix</keyword>
<keyword evidence="1" id="KW-0472">Membrane</keyword>
<feature type="transmembrane region" description="Helical" evidence="1">
    <location>
        <begin position="34"/>
        <end position="52"/>
    </location>
</feature>
<feature type="transmembrane region" description="Helical" evidence="1">
    <location>
        <begin position="104"/>
        <end position="129"/>
    </location>
</feature>
<protein>
    <submittedName>
        <fullName evidence="2">Uncharacterized protein</fullName>
    </submittedName>
</protein>
<dbReference type="RefSeq" id="WP_128982701.1">
    <property type="nucleotide sequence ID" value="NZ_PDKJ01000014.1"/>
</dbReference>
<dbReference type="Proteomes" id="UP000290172">
    <property type="component" value="Unassembled WGS sequence"/>
</dbReference>
<organism evidence="2 3">
    <name type="scientific">Halarcobacter ebronensis</name>
    <dbReference type="NCBI Taxonomy" id="1462615"/>
    <lineage>
        <taxon>Bacteria</taxon>
        <taxon>Pseudomonadati</taxon>
        <taxon>Campylobacterota</taxon>
        <taxon>Epsilonproteobacteria</taxon>
        <taxon>Campylobacterales</taxon>
        <taxon>Arcobacteraceae</taxon>
        <taxon>Halarcobacter</taxon>
    </lineage>
</organism>
<dbReference type="AlphaFoldDB" id="A0A4Q0Y927"/>
<feature type="transmembrane region" description="Helical" evidence="1">
    <location>
        <begin position="64"/>
        <end position="84"/>
    </location>
</feature>
<evidence type="ECO:0000313" key="3">
    <source>
        <dbReference type="Proteomes" id="UP000290172"/>
    </source>
</evidence>
<name>A0A4Q0Y927_9BACT</name>
<sequence length="142" mass="16793">MEPLKFFKDRFYIEFTITVILFVTALIMDKLMEAIIYMLYFIIFLEIVRTVVNYVREQRVIISSLVDAFIILALRELIVNLVKINNETIKSFEDLFASSLNHNLLVIAGVIIFLLVVRYLSVKTSYIYIMEKEKLKRKDENL</sequence>